<evidence type="ECO:0000256" key="1">
    <source>
        <dbReference type="SAM" id="MobiDB-lite"/>
    </source>
</evidence>
<comment type="caution">
    <text evidence="2">The sequence shown here is derived from an EMBL/GenBank/DDBJ whole genome shotgun (WGS) entry which is preliminary data.</text>
</comment>
<protein>
    <submittedName>
        <fullName evidence="2">SYCE2 isoform 3</fullName>
    </submittedName>
</protein>
<gene>
    <name evidence="2" type="ORF">CR201_G0047848</name>
</gene>
<feature type="region of interest" description="Disordered" evidence="1">
    <location>
        <begin position="1"/>
        <end position="35"/>
    </location>
</feature>
<organism evidence="2">
    <name type="scientific">Pongo abelii</name>
    <name type="common">Sumatran orangutan</name>
    <name type="synonym">Pongo pygmaeus abelii</name>
    <dbReference type="NCBI Taxonomy" id="9601"/>
    <lineage>
        <taxon>Eukaryota</taxon>
        <taxon>Metazoa</taxon>
        <taxon>Chordata</taxon>
        <taxon>Craniata</taxon>
        <taxon>Vertebrata</taxon>
        <taxon>Euteleostomi</taxon>
        <taxon>Mammalia</taxon>
        <taxon>Eutheria</taxon>
        <taxon>Euarchontoglires</taxon>
        <taxon>Primates</taxon>
        <taxon>Haplorrhini</taxon>
        <taxon>Catarrhini</taxon>
        <taxon>Hominidae</taxon>
        <taxon>Pongo</taxon>
    </lineage>
</organism>
<evidence type="ECO:0000313" key="2">
    <source>
        <dbReference type="EMBL" id="PNJ13434.1"/>
    </source>
</evidence>
<accession>A0A2J8RY37</accession>
<feature type="compositionally biased region" description="Basic and acidic residues" evidence="1">
    <location>
        <begin position="10"/>
        <end position="20"/>
    </location>
</feature>
<dbReference type="AlphaFoldDB" id="A0A2J8RY37"/>
<proteinExistence type="predicted"/>
<sequence>KDLCLQPESLRFRRGPDHSRGKSPPRPSDSQPPDVFVSSVAETTSQVVTRKPA</sequence>
<name>A0A2J8RY37_PONAB</name>
<dbReference type="EMBL" id="NDHI03003638">
    <property type="protein sequence ID" value="PNJ13434.1"/>
    <property type="molecule type" value="Genomic_DNA"/>
</dbReference>
<feature type="non-terminal residue" evidence="2">
    <location>
        <position position="1"/>
    </location>
</feature>
<reference evidence="2" key="1">
    <citation type="submission" date="2017-12" db="EMBL/GenBank/DDBJ databases">
        <title>High-resolution comparative analysis of great ape genomes.</title>
        <authorList>
            <person name="Pollen A."/>
            <person name="Hastie A."/>
            <person name="Hormozdiari F."/>
            <person name="Dougherty M."/>
            <person name="Liu R."/>
            <person name="Chaisson M."/>
            <person name="Hoppe E."/>
            <person name="Hill C."/>
            <person name="Pang A."/>
            <person name="Hillier L."/>
            <person name="Baker C."/>
            <person name="Armstrong J."/>
            <person name="Shendure J."/>
            <person name="Paten B."/>
            <person name="Wilson R."/>
            <person name="Chao H."/>
            <person name="Schneider V."/>
            <person name="Ventura M."/>
            <person name="Kronenberg Z."/>
            <person name="Murali S."/>
            <person name="Gordon D."/>
            <person name="Cantsilieris S."/>
            <person name="Munson K."/>
            <person name="Nelson B."/>
            <person name="Raja A."/>
            <person name="Underwood J."/>
            <person name="Diekhans M."/>
            <person name="Fiddes I."/>
            <person name="Haussler D."/>
            <person name="Eichler E."/>
        </authorList>
    </citation>
    <scope>NUCLEOTIDE SEQUENCE [LARGE SCALE GENOMIC DNA]</scope>
    <source>
        <strain evidence="2">Susie</strain>
    </source>
</reference>